<protein>
    <submittedName>
        <fullName evidence="2">Uncharacterized protein</fullName>
    </submittedName>
</protein>
<gene>
    <name evidence="2" type="ORF">IDM40_17315</name>
</gene>
<reference evidence="2 3" key="1">
    <citation type="submission" date="2020-09" db="EMBL/GenBank/DDBJ databases">
        <title>Diversity and distribution of actinomycetes associated with coral in the coast of Hainan.</title>
        <authorList>
            <person name="Li F."/>
        </authorList>
    </citation>
    <scope>NUCLEOTIDE SEQUENCE [LARGE SCALE GENOMIC DNA]</scope>
    <source>
        <strain evidence="2 3">HNM0947</strain>
    </source>
</reference>
<keyword evidence="1" id="KW-0472">Membrane</keyword>
<organism evidence="2 3">
    <name type="scientific">Nocardiopsis coralli</name>
    <dbReference type="NCBI Taxonomy" id="2772213"/>
    <lineage>
        <taxon>Bacteria</taxon>
        <taxon>Bacillati</taxon>
        <taxon>Actinomycetota</taxon>
        <taxon>Actinomycetes</taxon>
        <taxon>Streptosporangiales</taxon>
        <taxon>Nocardiopsidaceae</taxon>
        <taxon>Nocardiopsis</taxon>
    </lineage>
</organism>
<evidence type="ECO:0000313" key="3">
    <source>
        <dbReference type="Proteomes" id="UP000806528"/>
    </source>
</evidence>
<name>A0ABR9P9C4_9ACTN</name>
<comment type="caution">
    <text evidence="2">The sequence shown here is derived from an EMBL/GenBank/DDBJ whole genome shotgun (WGS) entry which is preliminary data.</text>
</comment>
<keyword evidence="3" id="KW-1185">Reference proteome</keyword>
<sequence>MHTGSRDPADAPRGLSTASAAVVALAHTPAASVGIFLWLMAMHTGRIEPMREHVVLLLPVAGATVLLSGKALKVREDPAPYWHSALVACATVFGTAIALENIERFPGWVTFLLFVLPVPLVFAALTIGAHNPIGRLRLPTSWAAMAAMLLLVDGAMRYPQAQEEQLDATTALMSYDAVAVLDAPGWTLTHAYDRSVFPELVYRDPLGRTVLLGSTPGPLTEEDEHGEYLAADVPDPEHCTPGPWEMLRVLHCEVRDGVLVVEMEGATPDRLMADDNDRWPSGWTEARIETSDGRYVRLRTAAPAVDLVDLAGSIEGARPTDPEANVAEASCLLRCPVWRNYHP</sequence>
<keyword evidence="1" id="KW-0812">Transmembrane</keyword>
<keyword evidence="1" id="KW-1133">Transmembrane helix</keyword>
<feature type="transmembrane region" description="Helical" evidence="1">
    <location>
        <begin position="81"/>
        <end position="99"/>
    </location>
</feature>
<evidence type="ECO:0000313" key="2">
    <source>
        <dbReference type="EMBL" id="MBE3000446.1"/>
    </source>
</evidence>
<feature type="transmembrane region" description="Helical" evidence="1">
    <location>
        <begin position="53"/>
        <end position="69"/>
    </location>
</feature>
<evidence type="ECO:0000256" key="1">
    <source>
        <dbReference type="SAM" id="Phobius"/>
    </source>
</evidence>
<dbReference type="EMBL" id="JADBGI010000015">
    <property type="protein sequence ID" value="MBE3000446.1"/>
    <property type="molecule type" value="Genomic_DNA"/>
</dbReference>
<feature type="transmembrane region" description="Helical" evidence="1">
    <location>
        <begin position="111"/>
        <end position="130"/>
    </location>
</feature>
<proteinExistence type="predicted"/>
<feature type="transmembrane region" description="Helical" evidence="1">
    <location>
        <begin position="20"/>
        <end position="41"/>
    </location>
</feature>
<dbReference type="Proteomes" id="UP000806528">
    <property type="component" value="Unassembled WGS sequence"/>
</dbReference>
<dbReference type="RefSeq" id="WP_193123054.1">
    <property type="nucleotide sequence ID" value="NZ_JADBGI010000015.1"/>
</dbReference>
<accession>A0ABR9P9C4</accession>